<reference evidence="2" key="1">
    <citation type="journal article" date="2019" name="Plant J.">
        <title>Chlorella vulgaris genome assembly and annotation reveals the molecular basis for metabolic acclimation to high light conditions.</title>
        <authorList>
            <person name="Cecchin M."/>
            <person name="Marcolungo L."/>
            <person name="Rossato M."/>
            <person name="Girolomoni L."/>
            <person name="Cosentino E."/>
            <person name="Cuine S."/>
            <person name="Li-Beisson Y."/>
            <person name="Delledonne M."/>
            <person name="Ballottari M."/>
        </authorList>
    </citation>
    <scope>NUCLEOTIDE SEQUENCE</scope>
    <source>
        <strain evidence="2">211/11P</strain>
    </source>
</reference>
<protein>
    <submittedName>
        <fullName evidence="2">Uncharacterized protein</fullName>
    </submittedName>
</protein>
<keyword evidence="1" id="KW-0732">Signal</keyword>
<dbReference type="EMBL" id="SIDB01000010">
    <property type="protein sequence ID" value="KAI3427266.1"/>
    <property type="molecule type" value="Genomic_DNA"/>
</dbReference>
<evidence type="ECO:0000256" key="1">
    <source>
        <dbReference type="SAM" id="SignalP"/>
    </source>
</evidence>
<feature type="chain" id="PRO_5039040769" evidence="1">
    <location>
        <begin position="22"/>
        <end position="152"/>
    </location>
</feature>
<name>A0A9D4YV19_CHLVU</name>
<evidence type="ECO:0000313" key="2">
    <source>
        <dbReference type="EMBL" id="KAI3427266.1"/>
    </source>
</evidence>
<gene>
    <name evidence="2" type="ORF">D9Q98_007198</name>
</gene>
<keyword evidence="3" id="KW-1185">Reference proteome</keyword>
<dbReference type="AlphaFoldDB" id="A0A9D4YV19"/>
<organism evidence="2 3">
    <name type="scientific">Chlorella vulgaris</name>
    <name type="common">Green alga</name>
    <dbReference type="NCBI Taxonomy" id="3077"/>
    <lineage>
        <taxon>Eukaryota</taxon>
        <taxon>Viridiplantae</taxon>
        <taxon>Chlorophyta</taxon>
        <taxon>core chlorophytes</taxon>
        <taxon>Trebouxiophyceae</taxon>
        <taxon>Chlorellales</taxon>
        <taxon>Chlorellaceae</taxon>
        <taxon>Chlorella clade</taxon>
        <taxon>Chlorella</taxon>
    </lineage>
</organism>
<evidence type="ECO:0000313" key="3">
    <source>
        <dbReference type="Proteomes" id="UP001055712"/>
    </source>
</evidence>
<comment type="caution">
    <text evidence="2">The sequence shown here is derived from an EMBL/GenBank/DDBJ whole genome shotgun (WGS) entry which is preliminary data.</text>
</comment>
<feature type="signal peptide" evidence="1">
    <location>
        <begin position="1"/>
        <end position="21"/>
    </location>
</feature>
<proteinExistence type="predicted"/>
<dbReference type="Proteomes" id="UP001055712">
    <property type="component" value="Unassembled WGS sequence"/>
</dbReference>
<accession>A0A9D4YV19</accession>
<reference evidence="2" key="2">
    <citation type="submission" date="2020-11" db="EMBL/GenBank/DDBJ databases">
        <authorList>
            <person name="Cecchin M."/>
            <person name="Marcolungo L."/>
            <person name="Rossato M."/>
            <person name="Girolomoni L."/>
            <person name="Cosentino E."/>
            <person name="Cuine S."/>
            <person name="Li-Beisson Y."/>
            <person name="Delledonne M."/>
            <person name="Ballottari M."/>
        </authorList>
    </citation>
    <scope>NUCLEOTIDE SEQUENCE</scope>
    <source>
        <strain evidence="2">211/11P</strain>
        <tissue evidence="2">Whole cell</tissue>
    </source>
</reference>
<sequence length="152" mass="17360">MSRISLLAGLLLILCVSQAAADEVLDCQPDFTYPRSSYPIRAGKFKEVVKGNFINRAFDVAVKTATIRMKEEGLIRLTCKPTWTKKVYGCFNSVKPGTMGKQITGMYAFKYRVEFTCLRKDRIPFSVRRTILQNVYTKRDGTYWSATHGLVW</sequence>